<protein>
    <submittedName>
        <fullName evidence="1">Uncharacterized protein</fullName>
    </submittedName>
</protein>
<evidence type="ECO:0000313" key="2">
    <source>
        <dbReference type="Proteomes" id="UP000092484"/>
    </source>
</evidence>
<dbReference type="RefSeq" id="WP_068861944.1">
    <property type="nucleotide sequence ID" value="NZ_LZYB01000001.1"/>
</dbReference>
<dbReference type="STRING" id="1300349.I603_0186"/>
<keyword evidence="2" id="KW-1185">Reference proteome</keyword>
<dbReference type="Proteomes" id="UP000092484">
    <property type="component" value="Unassembled WGS sequence"/>
</dbReference>
<dbReference type="EMBL" id="LZYB01000001">
    <property type="protein sequence ID" value="OBV12055.1"/>
    <property type="molecule type" value="Genomic_DNA"/>
</dbReference>
<organism evidence="1 2">
    <name type="scientific">Erythrobacter dokdonensis DSW-74</name>
    <dbReference type="NCBI Taxonomy" id="1300349"/>
    <lineage>
        <taxon>Bacteria</taxon>
        <taxon>Pseudomonadati</taxon>
        <taxon>Pseudomonadota</taxon>
        <taxon>Alphaproteobacteria</taxon>
        <taxon>Sphingomonadales</taxon>
        <taxon>Erythrobacteraceae</taxon>
        <taxon>Erythrobacter/Porphyrobacter group</taxon>
        <taxon>Erythrobacter</taxon>
    </lineage>
</organism>
<reference evidence="1 2" key="1">
    <citation type="submission" date="2016-06" db="EMBL/GenBank/DDBJ databases">
        <title>Genome sequence of Porphyrobacter dokdonensis DSW-74.</title>
        <authorList>
            <person name="Kim J.F."/>
            <person name="Song J.Y."/>
        </authorList>
    </citation>
    <scope>NUCLEOTIDE SEQUENCE [LARGE SCALE GENOMIC DNA]</scope>
    <source>
        <strain evidence="1 2">DSW-74</strain>
    </source>
</reference>
<comment type="caution">
    <text evidence="1">The sequence shown here is derived from an EMBL/GenBank/DDBJ whole genome shotgun (WGS) entry which is preliminary data.</text>
</comment>
<gene>
    <name evidence="1" type="ORF">I603_0186</name>
</gene>
<accession>A0A1A7BLL2</accession>
<dbReference type="AlphaFoldDB" id="A0A1A7BLL2"/>
<name>A0A1A7BLL2_9SPHN</name>
<evidence type="ECO:0000313" key="1">
    <source>
        <dbReference type="EMBL" id="OBV12055.1"/>
    </source>
</evidence>
<sequence length="220" mass="24893">MLVRDVTPTLIEVEGRAVAPRSTQAYLGIVTQVWAPKRWGPFVRKHWDYGPEHAVAILELEIEVDDQSGEDCALFPVLRIIFKPGSWKGSSFADLAGQTFVEGVDPVKFEAHYGNDAPHFENNRVQFHAGAEPGQLQLYWQAQYRWYPNDAPEPFRFSGPIRIQGLWLDVMRDEDAAPIVAAAMPGFALHSLAPPVITDEDRTAFVPKKFAHWRVHWYAA</sequence>
<proteinExistence type="predicted"/>